<gene>
    <name evidence="1" type="ORF">J2851_002995</name>
</gene>
<keyword evidence="2" id="KW-1185">Reference proteome</keyword>
<dbReference type="Proteomes" id="UP000781958">
    <property type="component" value="Unassembled WGS sequence"/>
</dbReference>
<evidence type="ECO:0000313" key="1">
    <source>
        <dbReference type="EMBL" id="MBP2293212.1"/>
    </source>
</evidence>
<comment type="caution">
    <text evidence="1">The sequence shown here is derived from an EMBL/GenBank/DDBJ whole genome shotgun (WGS) entry which is preliminary data.</text>
</comment>
<accession>A0ABS4SMR7</accession>
<proteinExistence type="predicted"/>
<organism evidence="1 2">
    <name type="scientific">Azospirillum rugosum</name>
    <dbReference type="NCBI Taxonomy" id="416170"/>
    <lineage>
        <taxon>Bacteria</taxon>
        <taxon>Pseudomonadati</taxon>
        <taxon>Pseudomonadota</taxon>
        <taxon>Alphaproteobacteria</taxon>
        <taxon>Rhodospirillales</taxon>
        <taxon>Azospirillaceae</taxon>
        <taxon>Azospirillum</taxon>
    </lineage>
</organism>
<evidence type="ECO:0000313" key="2">
    <source>
        <dbReference type="Proteomes" id="UP000781958"/>
    </source>
</evidence>
<reference evidence="1 2" key="1">
    <citation type="submission" date="2021-03" db="EMBL/GenBank/DDBJ databases">
        <title>Genomic Encyclopedia of Type Strains, Phase III (KMG-III): the genomes of soil and plant-associated and newly described type strains.</title>
        <authorList>
            <person name="Whitman W."/>
        </authorList>
    </citation>
    <scope>NUCLEOTIDE SEQUENCE [LARGE SCALE GENOMIC DNA]</scope>
    <source>
        <strain evidence="1 2">IMMIB AFH-6</strain>
    </source>
</reference>
<sequence length="157" mass="17294">MVWDDLKKKKEIAQAVWAKGGGDALVKVVPRGSPFFGTVAGYVTTIKYVVGRTPGEVEKIVGFAQDSKLKDGMDIYEIVGLPNLHQFDIRGYSQCPAGISTDVMEPDPMYPPGLGAPQWELKRETPMRARHIATVLPGQVFSYPYSKLPRRSLLSNG</sequence>
<protein>
    <submittedName>
        <fullName evidence="1">Uncharacterized protein</fullName>
    </submittedName>
</protein>
<dbReference type="EMBL" id="JAGINP010000010">
    <property type="protein sequence ID" value="MBP2293212.1"/>
    <property type="molecule type" value="Genomic_DNA"/>
</dbReference>
<name>A0ABS4SMR7_9PROT</name>
<dbReference type="RefSeq" id="WP_209767090.1">
    <property type="nucleotide sequence ID" value="NZ_JAGINP010000010.1"/>
</dbReference>